<dbReference type="AlphaFoldDB" id="A0A1H5WUF0"/>
<dbReference type="PROSITE" id="PS51257">
    <property type="entry name" value="PROKAR_LIPOPROTEIN"/>
    <property type="match status" value="1"/>
</dbReference>
<feature type="chain" id="PRO_5009288711" description="DUF4249 domain-containing protein" evidence="1">
    <location>
        <begin position="24"/>
        <end position="367"/>
    </location>
</feature>
<gene>
    <name evidence="2" type="ORF">SAMN05216354_2504</name>
</gene>
<dbReference type="RefSeq" id="WP_103916121.1">
    <property type="nucleotide sequence ID" value="NZ_FNUV01000007.1"/>
</dbReference>
<name>A0A1H5WUF0_XYLRU</name>
<feature type="signal peptide" evidence="1">
    <location>
        <begin position="1"/>
        <end position="23"/>
    </location>
</feature>
<accession>A0A1H5WUF0</accession>
<evidence type="ECO:0000313" key="2">
    <source>
        <dbReference type="EMBL" id="SEG03098.1"/>
    </source>
</evidence>
<evidence type="ECO:0000256" key="1">
    <source>
        <dbReference type="SAM" id="SignalP"/>
    </source>
</evidence>
<reference evidence="2 3" key="1">
    <citation type="submission" date="2016-10" db="EMBL/GenBank/DDBJ databases">
        <authorList>
            <person name="de Groot N.N."/>
        </authorList>
    </citation>
    <scope>NUCLEOTIDE SEQUENCE [LARGE SCALE GENOMIC DNA]</scope>
    <source>
        <strain evidence="2 3">AR32</strain>
    </source>
</reference>
<dbReference type="InterPro" id="IPR025345">
    <property type="entry name" value="DUF4249"/>
</dbReference>
<dbReference type="EMBL" id="FNUV01000007">
    <property type="protein sequence ID" value="SEG03098.1"/>
    <property type="molecule type" value="Genomic_DNA"/>
</dbReference>
<evidence type="ECO:0000313" key="3">
    <source>
        <dbReference type="Proteomes" id="UP000236735"/>
    </source>
</evidence>
<evidence type="ECO:0008006" key="4">
    <source>
        <dbReference type="Google" id="ProtNLM"/>
    </source>
</evidence>
<proteinExistence type="predicted"/>
<dbReference type="Proteomes" id="UP000236735">
    <property type="component" value="Unassembled WGS sequence"/>
</dbReference>
<sequence length="367" mass="41857">MKKKHLSTYVVAVFTILSFYACKDEFDIANLNEPQKLNVSCYPSTADTTWIRVGRTIPVGKHSHADEGLTIGNAHIIYKVNDQQREIAQQIPGLYYASGPQKVGDIITLEVTAEGFEGVKSEAIVPNVIPIRIDGLKRVSVYSHSQARFETYDQLTATFSDPQETTDYYAVRVRAINYKGYAYGQANPIYDENGEIDYYQTRWSLGNGRGAYADYLSHQEKYPEAEWHMELQDSAYSYPIINNEDEPLLNPISEMDENFGFDSDFFREFYIFSDASINGQTYTLHLNVATNATVSHYEFLMRYQVQLYHITPELYRYVKALNDVENNELAQSGFSLLTPTPSNILNGVGIMGGYNVTETEWITKTYY</sequence>
<protein>
    <recommendedName>
        <fullName evidence="4">DUF4249 domain-containing protein</fullName>
    </recommendedName>
</protein>
<keyword evidence="1" id="KW-0732">Signal</keyword>
<organism evidence="2 3">
    <name type="scientific">Xylanibacter ruminicola</name>
    <name type="common">Prevotella ruminicola</name>
    <dbReference type="NCBI Taxonomy" id="839"/>
    <lineage>
        <taxon>Bacteria</taxon>
        <taxon>Pseudomonadati</taxon>
        <taxon>Bacteroidota</taxon>
        <taxon>Bacteroidia</taxon>
        <taxon>Bacteroidales</taxon>
        <taxon>Prevotellaceae</taxon>
        <taxon>Xylanibacter</taxon>
    </lineage>
</organism>
<dbReference type="Pfam" id="PF14054">
    <property type="entry name" value="DUF4249"/>
    <property type="match status" value="1"/>
</dbReference>